<dbReference type="EMBL" id="BMEC01000024">
    <property type="protein sequence ID" value="GGC55555.1"/>
    <property type="molecule type" value="Genomic_DNA"/>
</dbReference>
<dbReference type="RefSeq" id="WP_188467758.1">
    <property type="nucleotide sequence ID" value="NZ_BAABHU010000024.1"/>
</dbReference>
<reference evidence="2" key="1">
    <citation type="journal article" date="2019" name="Int. J. Syst. Evol. Microbiol.">
        <title>The Global Catalogue of Microorganisms (GCM) 10K type strain sequencing project: providing services to taxonomists for standard genome sequencing and annotation.</title>
        <authorList>
            <consortium name="The Broad Institute Genomics Platform"/>
            <consortium name="The Broad Institute Genome Sequencing Center for Infectious Disease"/>
            <person name="Wu L."/>
            <person name="Ma J."/>
        </authorList>
    </citation>
    <scope>NUCLEOTIDE SEQUENCE [LARGE SCALE GENOMIC DNA]</scope>
    <source>
        <strain evidence="2">CGMCC 1.10832</strain>
    </source>
</reference>
<evidence type="ECO:0000313" key="1">
    <source>
        <dbReference type="EMBL" id="GGC55555.1"/>
    </source>
</evidence>
<dbReference type="Proteomes" id="UP000636010">
    <property type="component" value="Unassembled WGS sequence"/>
</dbReference>
<accession>A0ABQ1N772</accession>
<gene>
    <name evidence="1" type="ORF">GCM10011506_46520</name>
</gene>
<evidence type="ECO:0000313" key="2">
    <source>
        <dbReference type="Proteomes" id="UP000636010"/>
    </source>
</evidence>
<protein>
    <submittedName>
        <fullName evidence="1">Uncharacterized protein</fullName>
    </submittedName>
</protein>
<name>A0ABQ1N772_9BACT</name>
<sequence length="79" mass="9230">MINRNEAENFDGEGYSLIGLESEEVKKIEKNNDRFKTTSIVCIYNSSKKTQHPLKYCGFSKIKHFYLINQFKGITQISY</sequence>
<proteinExistence type="predicted"/>
<keyword evidence="2" id="KW-1185">Reference proteome</keyword>
<organism evidence="1 2">
    <name type="scientific">Marivirga lumbricoides</name>
    <dbReference type="NCBI Taxonomy" id="1046115"/>
    <lineage>
        <taxon>Bacteria</taxon>
        <taxon>Pseudomonadati</taxon>
        <taxon>Bacteroidota</taxon>
        <taxon>Cytophagia</taxon>
        <taxon>Cytophagales</taxon>
        <taxon>Marivirgaceae</taxon>
        <taxon>Marivirga</taxon>
    </lineage>
</organism>
<comment type="caution">
    <text evidence="1">The sequence shown here is derived from an EMBL/GenBank/DDBJ whole genome shotgun (WGS) entry which is preliminary data.</text>
</comment>